<dbReference type="Proteomes" id="UP001180087">
    <property type="component" value="Chromosome"/>
</dbReference>
<sequence length="144" mass="16519">MKRIFLLMAMLCLGILAACGNDGKQKETTESSGDEQQATEEQKNHTGKNAENQELNNEKSVTELDANNRADKLKGFKEYSNLKKEIPNLDKYEPIIETDNPNKRVILYKVNQQKEYKSIFIKRQNRLKIIKLGDGGEIFNKVIE</sequence>
<gene>
    <name evidence="3" type="ORF">QR721_01845</name>
</gene>
<dbReference type="PROSITE" id="PS51257">
    <property type="entry name" value="PROKAR_LIPOPROTEIN"/>
    <property type="match status" value="1"/>
</dbReference>
<evidence type="ECO:0008006" key="5">
    <source>
        <dbReference type="Google" id="ProtNLM"/>
    </source>
</evidence>
<name>A0ABY9KW91_9BACI</name>
<keyword evidence="4" id="KW-1185">Reference proteome</keyword>
<keyword evidence="2" id="KW-0732">Signal</keyword>
<accession>A0ABY9KW91</accession>
<evidence type="ECO:0000256" key="1">
    <source>
        <dbReference type="SAM" id="MobiDB-lite"/>
    </source>
</evidence>
<evidence type="ECO:0000256" key="2">
    <source>
        <dbReference type="SAM" id="SignalP"/>
    </source>
</evidence>
<dbReference type="RefSeq" id="WP_348028611.1">
    <property type="nucleotide sequence ID" value="NZ_CP129113.1"/>
</dbReference>
<feature type="chain" id="PRO_5046290526" description="Lipoprotein" evidence="2">
    <location>
        <begin position="21"/>
        <end position="144"/>
    </location>
</feature>
<organism evidence="3 4">
    <name type="scientific">Aciduricibacillus chroicocephali</name>
    <dbReference type="NCBI Taxonomy" id="3054939"/>
    <lineage>
        <taxon>Bacteria</taxon>
        <taxon>Bacillati</taxon>
        <taxon>Bacillota</taxon>
        <taxon>Bacilli</taxon>
        <taxon>Bacillales</taxon>
        <taxon>Bacillaceae</taxon>
        <taxon>Aciduricibacillus</taxon>
    </lineage>
</organism>
<protein>
    <recommendedName>
        <fullName evidence="5">Lipoprotein</fullName>
    </recommendedName>
</protein>
<dbReference type="EMBL" id="CP129113">
    <property type="protein sequence ID" value="WLV25006.1"/>
    <property type="molecule type" value="Genomic_DNA"/>
</dbReference>
<reference evidence="3" key="1">
    <citation type="submission" date="2023-06" db="EMBL/GenBank/DDBJ databases">
        <title>A Treasure from Seagulls: Isolation and Description of Aciduricobacillus qingdaonensis gen. nov., sp. nov., a Rare Obligately Uric Acid-utilizing Member in the Family Bacillaceae.</title>
        <authorList>
            <person name="Liu W."/>
            <person name="Wang B."/>
        </authorList>
    </citation>
    <scope>NUCLEOTIDE SEQUENCE</scope>
    <source>
        <strain evidence="3">44XB</strain>
    </source>
</reference>
<evidence type="ECO:0000313" key="4">
    <source>
        <dbReference type="Proteomes" id="UP001180087"/>
    </source>
</evidence>
<feature type="region of interest" description="Disordered" evidence="1">
    <location>
        <begin position="23"/>
        <end position="67"/>
    </location>
</feature>
<feature type="signal peptide" evidence="2">
    <location>
        <begin position="1"/>
        <end position="20"/>
    </location>
</feature>
<feature type="compositionally biased region" description="Basic and acidic residues" evidence="1">
    <location>
        <begin position="56"/>
        <end position="67"/>
    </location>
</feature>
<evidence type="ECO:0000313" key="3">
    <source>
        <dbReference type="EMBL" id="WLV25006.1"/>
    </source>
</evidence>
<proteinExistence type="predicted"/>